<evidence type="ECO:0000313" key="1">
    <source>
        <dbReference type="EMBL" id="MBX57605.1"/>
    </source>
</evidence>
<reference evidence="1" key="1">
    <citation type="submission" date="2018-02" db="EMBL/GenBank/DDBJ databases">
        <title>Rhizophora mucronata_Transcriptome.</title>
        <authorList>
            <person name="Meera S.P."/>
            <person name="Sreeshan A."/>
            <person name="Augustine A."/>
        </authorList>
    </citation>
    <scope>NUCLEOTIDE SEQUENCE</scope>
    <source>
        <tissue evidence="1">Leaf</tissue>
    </source>
</reference>
<organism evidence="1">
    <name type="scientific">Rhizophora mucronata</name>
    <name type="common">Asiatic mangrove</name>
    <dbReference type="NCBI Taxonomy" id="61149"/>
    <lineage>
        <taxon>Eukaryota</taxon>
        <taxon>Viridiplantae</taxon>
        <taxon>Streptophyta</taxon>
        <taxon>Embryophyta</taxon>
        <taxon>Tracheophyta</taxon>
        <taxon>Spermatophyta</taxon>
        <taxon>Magnoliopsida</taxon>
        <taxon>eudicotyledons</taxon>
        <taxon>Gunneridae</taxon>
        <taxon>Pentapetalae</taxon>
        <taxon>rosids</taxon>
        <taxon>fabids</taxon>
        <taxon>Malpighiales</taxon>
        <taxon>Rhizophoraceae</taxon>
        <taxon>Rhizophora</taxon>
    </lineage>
</organism>
<dbReference type="EMBL" id="GGEC01077121">
    <property type="protein sequence ID" value="MBX57605.1"/>
    <property type="molecule type" value="Transcribed_RNA"/>
</dbReference>
<proteinExistence type="predicted"/>
<name>A0A2P2PSD3_RHIMU</name>
<protein>
    <submittedName>
        <fullName evidence="1">Uncharacterized protein</fullName>
    </submittedName>
</protein>
<dbReference type="AlphaFoldDB" id="A0A2P2PSD3"/>
<sequence length="52" mass="5646">MVKMTKKVTSSNIDLVMDITPCRMPEVPPSTGSKANSRPTAQSCRIKVPIVT</sequence>
<accession>A0A2P2PSD3</accession>